<dbReference type="AlphaFoldDB" id="A0A8H5BDB9"/>
<keyword evidence="2" id="KW-1185">Reference proteome</keyword>
<comment type="caution">
    <text evidence="1">The sequence shown here is derived from an EMBL/GenBank/DDBJ whole genome shotgun (WGS) entry which is preliminary data.</text>
</comment>
<dbReference type="EMBL" id="JAACJJ010000028">
    <property type="protein sequence ID" value="KAF5321081.1"/>
    <property type="molecule type" value="Genomic_DNA"/>
</dbReference>
<evidence type="ECO:0000313" key="1">
    <source>
        <dbReference type="EMBL" id="KAF5321081.1"/>
    </source>
</evidence>
<dbReference type="GO" id="GO:0046982">
    <property type="term" value="F:protein heterodimerization activity"/>
    <property type="evidence" value="ECO:0007669"/>
    <property type="project" value="InterPro"/>
</dbReference>
<organism evidence="1 2">
    <name type="scientific">Psilocybe cf. subviscida</name>
    <dbReference type="NCBI Taxonomy" id="2480587"/>
    <lineage>
        <taxon>Eukaryota</taxon>
        <taxon>Fungi</taxon>
        <taxon>Dikarya</taxon>
        <taxon>Basidiomycota</taxon>
        <taxon>Agaricomycotina</taxon>
        <taxon>Agaricomycetes</taxon>
        <taxon>Agaricomycetidae</taxon>
        <taxon>Agaricales</taxon>
        <taxon>Agaricineae</taxon>
        <taxon>Strophariaceae</taxon>
        <taxon>Psilocybe</taxon>
    </lineage>
</organism>
<evidence type="ECO:0000313" key="2">
    <source>
        <dbReference type="Proteomes" id="UP000567179"/>
    </source>
</evidence>
<accession>A0A8H5BDB9</accession>
<reference evidence="1 2" key="1">
    <citation type="journal article" date="2020" name="ISME J.">
        <title>Uncovering the hidden diversity of litter-decomposition mechanisms in mushroom-forming fungi.</title>
        <authorList>
            <person name="Floudas D."/>
            <person name="Bentzer J."/>
            <person name="Ahren D."/>
            <person name="Johansson T."/>
            <person name="Persson P."/>
            <person name="Tunlid A."/>
        </authorList>
    </citation>
    <scope>NUCLEOTIDE SEQUENCE [LARGE SCALE GENOMIC DNA]</scope>
    <source>
        <strain evidence="1 2">CBS 101986</strain>
    </source>
</reference>
<name>A0A8H5BDB9_9AGAR</name>
<proteinExistence type="predicted"/>
<gene>
    <name evidence="1" type="ORF">D9619_000555</name>
</gene>
<dbReference type="OrthoDB" id="5382203at2759"/>
<dbReference type="Proteomes" id="UP000567179">
    <property type="component" value="Unassembled WGS sequence"/>
</dbReference>
<sequence length="173" mass="19303">MSISFWRSTTMFEGNGPSYISAHSADVILSDIRPIKLKPEGLRAINVLLDEFLAKILSTSSSLVTDKLRASLLSLLPTSLGKEALLEAEVELRAYWERTDPKSVPEDDSQTFHLQWAFSLLRVKCEAYSTLNEGDEDPDAESRVNQMFDRADIQPPKSSLIDPAALYLTAILE</sequence>
<protein>
    <submittedName>
        <fullName evidence="1">Uncharacterized protein</fullName>
    </submittedName>
</protein>
<dbReference type="InterPro" id="IPR009072">
    <property type="entry name" value="Histone-fold"/>
</dbReference>
<dbReference type="Gene3D" id="1.10.20.10">
    <property type="entry name" value="Histone, subunit A"/>
    <property type="match status" value="1"/>
</dbReference>